<evidence type="ECO:0000313" key="2">
    <source>
        <dbReference type="EMBL" id="CAG9865537.1"/>
    </source>
</evidence>
<feature type="domain" description="Thioredoxin" evidence="1">
    <location>
        <begin position="4"/>
        <end position="117"/>
    </location>
</feature>
<dbReference type="InterPro" id="IPR013766">
    <property type="entry name" value="Thioredoxin_domain"/>
</dbReference>
<dbReference type="InterPro" id="IPR051063">
    <property type="entry name" value="PDI"/>
</dbReference>
<protein>
    <recommendedName>
        <fullName evidence="1">Thioredoxin domain-containing protein</fullName>
    </recommendedName>
</protein>
<dbReference type="CDD" id="cd02961">
    <property type="entry name" value="PDI_a_family"/>
    <property type="match status" value="1"/>
</dbReference>
<dbReference type="InterPro" id="IPR036249">
    <property type="entry name" value="Thioredoxin-like_sf"/>
</dbReference>
<proteinExistence type="predicted"/>
<dbReference type="EMBL" id="OU900102">
    <property type="protein sequence ID" value="CAG9865537.1"/>
    <property type="molecule type" value="Genomic_DNA"/>
</dbReference>
<evidence type="ECO:0000313" key="3">
    <source>
        <dbReference type="Proteomes" id="UP001153712"/>
    </source>
</evidence>
<dbReference type="SUPFAM" id="SSF52833">
    <property type="entry name" value="Thioredoxin-like"/>
    <property type="match status" value="1"/>
</dbReference>
<dbReference type="OrthoDB" id="427280at2759"/>
<dbReference type="AlphaFoldDB" id="A0A9N9U089"/>
<dbReference type="GO" id="GO:0006457">
    <property type="term" value="P:protein folding"/>
    <property type="evidence" value="ECO:0007669"/>
    <property type="project" value="TreeGrafter"/>
</dbReference>
<dbReference type="PROSITE" id="PS51352">
    <property type="entry name" value="THIOREDOXIN_2"/>
    <property type="match status" value="1"/>
</dbReference>
<dbReference type="Pfam" id="PF00085">
    <property type="entry name" value="Thioredoxin"/>
    <property type="match status" value="1"/>
</dbReference>
<dbReference type="GO" id="GO:0005783">
    <property type="term" value="C:endoplasmic reticulum"/>
    <property type="evidence" value="ECO:0007669"/>
    <property type="project" value="TreeGrafter"/>
</dbReference>
<sequence>MRFLGLFWPSPIIELTAQNFGDVIRNNRLVLVYFHKPSCRFCKKFEPEFAKVAQTLQVKAPDVKVAKLNGLTETTIATEQGIERYPTVKLFKKTVGIRYEGPQEALKLINWLDQRIFYNET</sequence>
<dbReference type="PANTHER" id="PTHR45672">
    <property type="entry name" value="PROTEIN DISULFIDE-ISOMERASE C17H9.14C-RELATED"/>
    <property type="match status" value="1"/>
</dbReference>
<keyword evidence="3" id="KW-1185">Reference proteome</keyword>
<reference evidence="2" key="1">
    <citation type="submission" date="2022-01" db="EMBL/GenBank/DDBJ databases">
        <authorList>
            <person name="King R."/>
        </authorList>
    </citation>
    <scope>NUCLEOTIDE SEQUENCE</scope>
</reference>
<name>A0A9N9U089_PHYSR</name>
<gene>
    <name evidence="2" type="ORF">PHYEVI_LOCUS11768</name>
</gene>
<dbReference type="Proteomes" id="UP001153712">
    <property type="component" value="Chromosome 9"/>
</dbReference>
<dbReference type="Gene3D" id="3.40.30.10">
    <property type="entry name" value="Glutaredoxin"/>
    <property type="match status" value="1"/>
</dbReference>
<dbReference type="GO" id="GO:0003756">
    <property type="term" value="F:protein disulfide isomerase activity"/>
    <property type="evidence" value="ECO:0007669"/>
    <property type="project" value="TreeGrafter"/>
</dbReference>
<dbReference type="PANTHER" id="PTHR45672:SF11">
    <property type="entry name" value="PROTEIN DISULFIDE-ISOMERASE C17H9.14C"/>
    <property type="match status" value="1"/>
</dbReference>
<organism evidence="2 3">
    <name type="scientific">Phyllotreta striolata</name>
    <name type="common">Striped flea beetle</name>
    <name type="synonym">Crioceris striolata</name>
    <dbReference type="NCBI Taxonomy" id="444603"/>
    <lineage>
        <taxon>Eukaryota</taxon>
        <taxon>Metazoa</taxon>
        <taxon>Ecdysozoa</taxon>
        <taxon>Arthropoda</taxon>
        <taxon>Hexapoda</taxon>
        <taxon>Insecta</taxon>
        <taxon>Pterygota</taxon>
        <taxon>Neoptera</taxon>
        <taxon>Endopterygota</taxon>
        <taxon>Coleoptera</taxon>
        <taxon>Polyphaga</taxon>
        <taxon>Cucujiformia</taxon>
        <taxon>Chrysomeloidea</taxon>
        <taxon>Chrysomelidae</taxon>
        <taxon>Galerucinae</taxon>
        <taxon>Alticini</taxon>
        <taxon>Phyllotreta</taxon>
    </lineage>
</organism>
<accession>A0A9N9U089</accession>
<evidence type="ECO:0000259" key="1">
    <source>
        <dbReference type="PROSITE" id="PS51352"/>
    </source>
</evidence>